<evidence type="ECO:0000313" key="1">
    <source>
        <dbReference type="EMBL" id="PPQ82926.1"/>
    </source>
</evidence>
<evidence type="ECO:0000313" key="2">
    <source>
        <dbReference type="Proteomes" id="UP000284706"/>
    </source>
</evidence>
<dbReference type="InParanoid" id="A0A409WWU0"/>
<gene>
    <name evidence="1" type="ORF">CVT26_004962</name>
</gene>
<organism evidence="1 2">
    <name type="scientific">Gymnopilus dilepis</name>
    <dbReference type="NCBI Taxonomy" id="231916"/>
    <lineage>
        <taxon>Eukaryota</taxon>
        <taxon>Fungi</taxon>
        <taxon>Dikarya</taxon>
        <taxon>Basidiomycota</taxon>
        <taxon>Agaricomycotina</taxon>
        <taxon>Agaricomycetes</taxon>
        <taxon>Agaricomycetidae</taxon>
        <taxon>Agaricales</taxon>
        <taxon>Agaricineae</taxon>
        <taxon>Hymenogastraceae</taxon>
        <taxon>Gymnopilus</taxon>
    </lineage>
</organism>
<accession>A0A409WWU0</accession>
<dbReference type="AlphaFoldDB" id="A0A409WWU0"/>
<dbReference type="SUPFAM" id="SSF81383">
    <property type="entry name" value="F-box domain"/>
    <property type="match status" value="1"/>
</dbReference>
<dbReference type="EMBL" id="NHYE01004685">
    <property type="protein sequence ID" value="PPQ82926.1"/>
    <property type="molecule type" value="Genomic_DNA"/>
</dbReference>
<dbReference type="Proteomes" id="UP000284706">
    <property type="component" value="Unassembled WGS sequence"/>
</dbReference>
<name>A0A409WWU0_9AGAR</name>
<sequence length="529" mass="59877">MNATPQVDHTTVRFRHPCRDGSTTRCNACLRMDELEADSEGHIIPGPVSIPYSTRAELMRATRTAQNEHHDPIILRLPPELASRIFEFCIPESTTQVDDRFALISVCQGWRRIALSTPTLWAQCTLPLLGESRPGPQILKEWLERSQALPLKMIIHAFPGTVPHVGSREYNEARALIQVLNSCSERWNDLSLALIPTILLNLLEGNDKGAPALESLTLRDIALPSIKFSLEHVKTVKVLSVRNAGLLFNMAPNMEECYIPLHEPRFPNLEGRDVLLQPYTSRIVHHHLRKLVIRSAEWLWQTEALFLRLTVPALEWLTVVGASEEKTIDIPLPAIHSLLVTSSCILKVLSLKGNRYRTEDLIDLLAQDQLSSVECLEIAANGLSEGENYLSDQVFERLARTAVKNNDTIQPFLPSLRLLAFDAGSVYSQASFPAREFPWDQFLQFLACHRPDPPVGHPMRPLRDVRLWFNLSPQEYSDESLGTNSEEIALSLFDLQNRGEIELCIEHPVSEKSKPRALFRCGFRTRKYS</sequence>
<dbReference type="Gene3D" id="3.80.10.10">
    <property type="entry name" value="Ribonuclease Inhibitor"/>
    <property type="match status" value="1"/>
</dbReference>
<dbReference type="InterPro" id="IPR032675">
    <property type="entry name" value="LRR_dom_sf"/>
</dbReference>
<keyword evidence="2" id="KW-1185">Reference proteome</keyword>
<dbReference type="InterPro" id="IPR036047">
    <property type="entry name" value="F-box-like_dom_sf"/>
</dbReference>
<comment type="caution">
    <text evidence="1">The sequence shown here is derived from an EMBL/GenBank/DDBJ whole genome shotgun (WGS) entry which is preliminary data.</text>
</comment>
<dbReference type="OrthoDB" id="3016965at2759"/>
<dbReference type="Gene3D" id="1.20.1280.50">
    <property type="match status" value="1"/>
</dbReference>
<protein>
    <submittedName>
        <fullName evidence="1">Uncharacterized protein</fullName>
    </submittedName>
</protein>
<reference evidence="1 2" key="1">
    <citation type="journal article" date="2018" name="Evol. Lett.">
        <title>Horizontal gene cluster transfer increased hallucinogenic mushroom diversity.</title>
        <authorList>
            <person name="Reynolds H.T."/>
            <person name="Vijayakumar V."/>
            <person name="Gluck-Thaler E."/>
            <person name="Korotkin H.B."/>
            <person name="Matheny P.B."/>
            <person name="Slot J.C."/>
        </authorList>
    </citation>
    <scope>NUCLEOTIDE SEQUENCE [LARGE SCALE GENOMIC DNA]</scope>
    <source>
        <strain evidence="1 2">SRW20</strain>
    </source>
</reference>
<proteinExistence type="predicted"/>